<dbReference type="CDD" id="cd03220">
    <property type="entry name" value="ABC_KpsT_Wzt"/>
    <property type="match status" value="1"/>
</dbReference>
<keyword evidence="4 6" id="KW-0067">ATP-binding</keyword>
<dbReference type="Gene3D" id="3.40.50.300">
    <property type="entry name" value="P-loop containing nucleotide triphosphate hydrolases"/>
    <property type="match status" value="1"/>
</dbReference>
<dbReference type="SUPFAM" id="SSF52540">
    <property type="entry name" value="P-loop containing nucleoside triphosphate hydrolases"/>
    <property type="match status" value="1"/>
</dbReference>
<sequence>MATGTAVSVSDLSKVYRIRSSSQHRPTRATEAIMHRLRHPLERPEFEEFSALSGINFEIPFGEAVGIIGRNGAGKSTLLKVLTRITAPTTGRIELGGRVGSLLEVGTGFHPELTGRENIFLNGALLGMRRSEITRRFDEIVDFSGVAKFLETPVKRYSSGMYVRLAFSVAAHLETEILAIDEVLAVGDAEFRNKSLAKMRDVAKDGRTVLYVSHQMATVTALCTQAIFLAGGKLVHSGSVDDVLEMYRDSFETVAQTTAVASRRPGTGELRASDVRVADTIFTSVDDKVIEIDVPANLESIGSYFISCHINDANGIVITKCDSRLVEAWFDPEHDQQVQLTVSGIWFAPGRYTIDVFICRMGILDAWEGAATFEVLPELPYPETMNDEAIQGALVLSDFEYARR</sequence>
<reference evidence="6 7" key="1">
    <citation type="submission" date="2018-02" db="EMBL/GenBank/DDBJ databases">
        <authorList>
            <person name="Cohen D.B."/>
            <person name="Kent A.D."/>
        </authorList>
    </citation>
    <scope>NUCLEOTIDE SEQUENCE [LARGE SCALE GENOMIC DNA]</scope>
    <source>
        <strain evidence="6">1</strain>
    </source>
</reference>
<dbReference type="Proteomes" id="UP000238164">
    <property type="component" value="Chromosome 1"/>
</dbReference>
<keyword evidence="7" id="KW-1185">Reference proteome</keyword>
<dbReference type="Pfam" id="PF00005">
    <property type="entry name" value="ABC_tran"/>
    <property type="match status" value="1"/>
</dbReference>
<keyword evidence="3" id="KW-0547">Nucleotide-binding</keyword>
<gene>
    <name evidence="6" type="primary">tagH</name>
    <name evidence="6" type="ORF">MPLG2_0077</name>
</gene>
<evidence type="ECO:0000256" key="3">
    <source>
        <dbReference type="ARBA" id="ARBA00022741"/>
    </source>
</evidence>
<name>A0A2N9JBG5_9ACTN</name>
<evidence type="ECO:0000313" key="7">
    <source>
        <dbReference type="Proteomes" id="UP000238164"/>
    </source>
</evidence>
<evidence type="ECO:0000256" key="4">
    <source>
        <dbReference type="ARBA" id="ARBA00022840"/>
    </source>
</evidence>
<dbReference type="InterPro" id="IPR050683">
    <property type="entry name" value="Bact_Polysacc_Export_ATP-bd"/>
</dbReference>
<dbReference type="PROSITE" id="PS50893">
    <property type="entry name" value="ABC_TRANSPORTER_2"/>
    <property type="match status" value="1"/>
</dbReference>
<dbReference type="SMART" id="SM00382">
    <property type="entry name" value="AAA"/>
    <property type="match status" value="1"/>
</dbReference>
<dbReference type="GO" id="GO:0016020">
    <property type="term" value="C:membrane"/>
    <property type="evidence" value="ECO:0007669"/>
    <property type="project" value="InterPro"/>
</dbReference>
<dbReference type="InterPro" id="IPR003593">
    <property type="entry name" value="AAA+_ATPase"/>
</dbReference>
<dbReference type="EMBL" id="LT985188">
    <property type="protein sequence ID" value="SPD85113.1"/>
    <property type="molecule type" value="Genomic_DNA"/>
</dbReference>
<dbReference type="GO" id="GO:0016887">
    <property type="term" value="F:ATP hydrolysis activity"/>
    <property type="evidence" value="ECO:0007669"/>
    <property type="project" value="InterPro"/>
</dbReference>
<proteinExistence type="inferred from homology"/>
<dbReference type="EC" id="3.6.3.40" evidence="6"/>
<organism evidence="6 7">
    <name type="scientific">Micropruina glycogenica</name>
    <dbReference type="NCBI Taxonomy" id="75385"/>
    <lineage>
        <taxon>Bacteria</taxon>
        <taxon>Bacillati</taxon>
        <taxon>Actinomycetota</taxon>
        <taxon>Actinomycetes</taxon>
        <taxon>Propionibacteriales</taxon>
        <taxon>Nocardioidaceae</taxon>
        <taxon>Micropruina</taxon>
    </lineage>
</organism>
<dbReference type="PANTHER" id="PTHR46743:SF2">
    <property type="entry name" value="TEICHOIC ACIDS EXPORT ATP-BINDING PROTEIN TAGH"/>
    <property type="match status" value="1"/>
</dbReference>
<keyword evidence="2" id="KW-0813">Transport</keyword>
<dbReference type="GO" id="GO:0140359">
    <property type="term" value="F:ABC-type transporter activity"/>
    <property type="evidence" value="ECO:0007669"/>
    <property type="project" value="InterPro"/>
</dbReference>
<evidence type="ECO:0000259" key="5">
    <source>
        <dbReference type="PROSITE" id="PS50893"/>
    </source>
</evidence>
<comment type="similarity">
    <text evidence="1">Belongs to the ABC transporter superfamily.</text>
</comment>
<dbReference type="KEGG" id="mgg:MPLG2_0077"/>
<evidence type="ECO:0000256" key="2">
    <source>
        <dbReference type="ARBA" id="ARBA00022448"/>
    </source>
</evidence>
<dbReference type="PANTHER" id="PTHR46743">
    <property type="entry name" value="TEICHOIC ACIDS EXPORT ATP-BINDING PROTEIN TAGH"/>
    <property type="match status" value="1"/>
</dbReference>
<dbReference type="InterPro" id="IPR015860">
    <property type="entry name" value="ABC_transpr_TagH-like"/>
</dbReference>
<feature type="domain" description="ABC transporter" evidence="5">
    <location>
        <begin position="35"/>
        <end position="256"/>
    </location>
</feature>
<dbReference type="AlphaFoldDB" id="A0A2N9JBG5"/>
<accession>A0A2N9JBG5</accession>
<protein>
    <submittedName>
        <fullName evidence="6">Teichoic acids export ATP-binding protein TagH</fullName>
        <ecNumber evidence="6">3.6.3.40</ecNumber>
    </submittedName>
</protein>
<evidence type="ECO:0000256" key="1">
    <source>
        <dbReference type="ARBA" id="ARBA00005417"/>
    </source>
</evidence>
<dbReference type="InterPro" id="IPR027417">
    <property type="entry name" value="P-loop_NTPase"/>
</dbReference>
<dbReference type="Gene3D" id="2.70.50.60">
    <property type="entry name" value="abc- transporter (atp binding component) like domain"/>
    <property type="match status" value="1"/>
</dbReference>
<keyword evidence="6" id="KW-0378">Hydrolase</keyword>
<evidence type="ECO:0000313" key="6">
    <source>
        <dbReference type="EMBL" id="SPD85113.1"/>
    </source>
</evidence>
<dbReference type="GO" id="GO:0005524">
    <property type="term" value="F:ATP binding"/>
    <property type="evidence" value="ECO:0007669"/>
    <property type="project" value="UniProtKB-KW"/>
</dbReference>
<dbReference type="InterPro" id="IPR003439">
    <property type="entry name" value="ABC_transporter-like_ATP-bd"/>
</dbReference>